<feature type="domain" description="PGG" evidence="7">
    <location>
        <begin position="412"/>
        <end position="464"/>
    </location>
</feature>
<dbReference type="Gene3D" id="1.25.40.20">
    <property type="entry name" value="Ankyrin repeat-containing domain"/>
    <property type="match status" value="2"/>
</dbReference>
<gene>
    <name evidence="8" type="ORF">AT9943_LOCUS14745</name>
</gene>
<protein>
    <submittedName>
        <fullName evidence="8">(thale cress) hypothetical protein</fullName>
    </submittedName>
</protein>
<dbReference type="SUPFAM" id="SSF48403">
    <property type="entry name" value="Ankyrin repeat"/>
    <property type="match status" value="1"/>
</dbReference>
<name>A0A7G2EVT3_ARATH</name>
<dbReference type="AlphaFoldDB" id="A0A7G2EVT3"/>
<dbReference type="InterPro" id="IPR036770">
    <property type="entry name" value="Ankyrin_rpt-contain_sf"/>
</dbReference>
<comment type="subcellular location">
    <subcellularLocation>
        <location evidence="1">Membrane</location>
        <topology evidence="1">Multi-pass membrane protein</topology>
    </subcellularLocation>
</comment>
<dbReference type="FunFam" id="1.25.40.20:FF:000777">
    <property type="entry name" value="Ankyrin repeat family protein"/>
    <property type="match status" value="1"/>
</dbReference>
<evidence type="ECO:0000313" key="8">
    <source>
        <dbReference type="EMBL" id="CAD5327024.1"/>
    </source>
</evidence>
<reference evidence="8 9" key="1">
    <citation type="submission" date="2020-09" db="EMBL/GenBank/DDBJ databases">
        <authorList>
            <person name="Ashkenazy H."/>
        </authorList>
    </citation>
    <scope>NUCLEOTIDE SEQUENCE [LARGE SCALE GENOMIC DNA]</scope>
    <source>
        <strain evidence="9">cv. Cdm-0</strain>
    </source>
</reference>
<accession>A0A7G2EVT3</accession>
<evidence type="ECO:0000256" key="5">
    <source>
        <dbReference type="ARBA" id="ARBA00023043"/>
    </source>
</evidence>
<keyword evidence="5" id="KW-0040">ANK repeat</keyword>
<evidence type="ECO:0000256" key="4">
    <source>
        <dbReference type="ARBA" id="ARBA00022989"/>
    </source>
</evidence>
<dbReference type="GO" id="GO:0016020">
    <property type="term" value="C:membrane"/>
    <property type="evidence" value="ECO:0007669"/>
    <property type="project" value="UniProtKB-SubCell"/>
</dbReference>
<evidence type="ECO:0000259" key="7">
    <source>
        <dbReference type="Pfam" id="PF13962"/>
    </source>
</evidence>
<proteinExistence type="predicted"/>
<dbReference type="InterPro" id="IPR002110">
    <property type="entry name" value="Ankyrin_rpt"/>
</dbReference>
<dbReference type="Pfam" id="PF12796">
    <property type="entry name" value="Ank_2"/>
    <property type="match status" value="2"/>
</dbReference>
<dbReference type="Proteomes" id="UP000516314">
    <property type="component" value="Chromosome 4"/>
</dbReference>
<keyword evidence="2" id="KW-0812">Transmembrane</keyword>
<dbReference type="InterPro" id="IPR026961">
    <property type="entry name" value="PGG_dom"/>
</dbReference>
<dbReference type="PANTHER" id="PTHR24186">
    <property type="entry name" value="PROTEIN PHOSPHATASE 1 REGULATORY SUBUNIT"/>
    <property type="match status" value="1"/>
</dbReference>
<evidence type="ECO:0000256" key="6">
    <source>
        <dbReference type="ARBA" id="ARBA00023136"/>
    </source>
</evidence>
<evidence type="ECO:0000256" key="3">
    <source>
        <dbReference type="ARBA" id="ARBA00022737"/>
    </source>
</evidence>
<organism evidence="8 9">
    <name type="scientific">Arabidopsis thaliana</name>
    <name type="common">Mouse-ear cress</name>
    <dbReference type="NCBI Taxonomy" id="3702"/>
    <lineage>
        <taxon>Eukaryota</taxon>
        <taxon>Viridiplantae</taxon>
        <taxon>Streptophyta</taxon>
        <taxon>Embryophyta</taxon>
        <taxon>Tracheophyta</taxon>
        <taxon>Spermatophyta</taxon>
        <taxon>Magnoliopsida</taxon>
        <taxon>eudicotyledons</taxon>
        <taxon>Gunneridae</taxon>
        <taxon>Pentapetalae</taxon>
        <taxon>rosids</taxon>
        <taxon>malvids</taxon>
        <taxon>Brassicales</taxon>
        <taxon>Brassicaceae</taxon>
        <taxon>Camelineae</taxon>
        <taxon>Arabidopsis</taxon>
    </lineage>
</organism>
<dbReference type="EMBL" id="LR881469">
    <property type="protein sequence ID" value="CAD5327024.1"/>
    <property type="molecule type" value="Genomic_DNA"/>
</dbReference>
<evidence type="ECO:0000256" key="1">
    <source>
        <dbReference type="ARBA" id="ARBA00004141"/>
    </source>
</evidence>
<keyword evidence="6" id="KW-0472">Membrane</keyword>
<evidence type="ECO:0000256" key="2">
    <source>
        <dbReference type="ARBA" id="ARBA00022692"/>
    </source>
</evidence>
<keyword evidence="3" id="KW-0677">Repeat</keyword>
<dbReference type="Pfam" id="PF13962">
    <property type="entry name" value="PGG"/>
    <property type="match status" value="1"/>
</dbReference>
<dbReference type="PANTHER" id="PTHR24186:SF46">
    <property type="entry name" value="PROTEIN ACCELERATED CELL DEATH 6-LIKE"/>
    <property type="match status" value="1"/>
</dbReference>
<keyword evidence="4" id="KW-1133">Transmembrane helix</keyword>
<dbReference type="SMART" id="SM00248">
    <property type="entry name" value="ANK"/>
    <property type="match status" value="9"/>
</dbReference>
<evidence type="ECO:0000313" key="9">
    <source>
        <dbReference type="Proteomes" id="UP000516314"/>
    </source>
</evidence>
<sequence length="646" mass="71718">MTRAFHLIIDCITGDTGSIQMLVTNLYDLPGEYVPMNPEIFSAMRAGNVKFLDKMKTNNNTPLACFRNETGDFTLHLAAAWGRLELVKRIVSECPCLLLETNSKDQIPLHAAAAAGRLAVVEAFVARVNEISDGLSEEERERVNLYAMKDIDGNTALHLALKGGHLKTAACLTCNLASKLEGRKSLVHAALKAKNSDILDVILSEDPSLVNERDEEGRTCLSVAAYVGYYKGVVNLLHRSTSNVFECDDDGSYPIHMAVEKGRVKIFLKLLKCCPDSQYLLNKQGQNILHIAAKSGKTGTYLLQVIKAYDLIKNDLIMEQDVDGNTPLHLATLTWRPRTVNILNGFTLGNHLHIRNKDGLSALDIAESNLQSNYVFRERMTLMVLLCTCSPRGFKMIPTSGITLKSRSEKVAGIAIPGGFSSSTPKRGIAILDDDDFLSIFLVFNTLAMQSSVLAIVALIWAQLGDPVLLIGYLRPCDDAAVQLYPWSWLIISRTALLFSKFKFDIWIWYNTYICSASAKLTYQVQRNQCFRRFAEWLENLVSSVLQFQLLGQSGDTAMHLALKGRHVEIAACLVNVTSFLPIEMEYLPSLWQCEVDNVPLAIAILRTTGNKGERRTLIDGWKRGFEGQEYRAPCSNSCSYLGSVG</sequence>